<keyword evidence="2" id="KW-1185">Reference proteome</keyword>
<proteinExistence type="predicted"/>
<gene>
    <name evidence="1" type="ORF">WJX72_007047</name>
</gene>
<dbReference type="AlphaFoldDB" id="A0AAW1QAP1"/>
<dbReference type="Proteomes" id="UP001489004">
    <property type="component" value="Unassembled WGS sequence"/>
</dbReference>
<evidence type="ECO:0000313" key="2">
    <source>
        <dbReference type="Proteomes" id="UP001489004"/>
    </source>
</evidence>
<sequence length="113" mass="11888">MSFTVASDQKGGKCSVRIGVPLYPTDLDTTTPAVLALQVEDSASMPRCSFGLQALQESGQRSAANDQTAGYLHVKLDCRLTGCSRVSQQQQQGPLVAVLSSSPCIWAPGIMGT</sequence>
<evidence type="ECO:0000313" key="1">
    <source>
        <dbReference type="EMBL" id="KAK9818090.1"/>
    </source>
</evidence>
<reference evidence="1 2" key="1">
    <citation type="journal article" date="2024" name="Nat. Commun.">
        <title>Phylogenomics reveals the evolutionary origins of lichenization in chlorophyte algae.</title>
        <authorList>
            <person name="Puginier C."/>
            <person name="Libourel C."/>
            <person name="Otte J."/>
            <person name="Skaloud P."/>
            <person name="Haon M."/>
            <person name="Grisel S."/>
            <person name="Petersen M."/>
            <person name="Berrin J.G."/>
            <person name="Delaux P.M."/>
            <person name="Dal Grande F."/>
            <person name="Keller J."/>
        </authorList>
    </citation>
    <scope>NUCLEOTIDE SEQUENCE [LARGE SCALE GENOMIC DNA]</scope>
    <source>
        <strain evidence="1 2">SAG 2043</strain>
    </source>
</reference>
<name>A0AAW1QAP1_9CHLO</name>
<protein>
    <submittedName>
        <fullName evidence="1">Uncharacterized protein</fullName>
    </submittedName>
</protein>
<comment type="caution">
    <text evidence="1">The sequence shown here is derived from an EMBL/GenBank/DDBJ whole genome shotgun (WGS) entry which is preliminary data.</text>
</comment>
<accession>A0AAW1QAP1</accession>
<dbReference type="EMBL" id="JALJOR010000004">
    <property type="protein sequence ID" value="KAK9818090.1"/>
    <property type="molecule type" value="Genomic_DNA"/>
</dbReference>
<organism evidence="1 2">
    <name type="scientific">[Myrmecia] bisecta</name>
    <dbReference type="NCBI Taxonomy" id="41462"/>
    <lineage>
        <taxon>Eukaryota</taxon>
        <taxon>Viridiplantae</taxon>
        <taxon>Chlorophyta</taxon>
        <taxon>core chlorophytes</taxon>
        <taxon>Trebouxiophyceae</taxon>
        <taxon>Trebouxiales</taxon>
        <taxon>Trebouxiaceae</taxon>
        <taxon>Myrmecia</taxon>
    </lineage>
</organism>